<feature type="region of interest" description="Disordered" evidence="1">
    <location>
        <begin position="55"/>
        <end position="154"/>
    </location>
</feature>
<reference evidence="2" key="1">
    <citation type="journal article" date="2021" name="bioRxiv">
        <title>Whole Genome Assembly and Annotation of Northern Wild Rice, Zizania palustris L., Supports a Whole Genome Duplication in the Zizania Genus.</title>
        <authorList>
            <person name="Haas M."/>
            <person name="Kono T."/>
            <person name="Macchietto M."/>
            <person name="Millas R."/>
            <person name="McGilp L."/>
            <person name="Shao M."/>
            <person name="Duquette J."/>
            <person name="Hirsch C.N."/>
            <person name="Kimball J."/>
        </authorList>
    </citation>
    <scope>NUCLEOTIDE SEQUENCE</scope>
    <source>
        <tissue evidence="2">Fresh leaf tissue</tissue>
    </source>
</reference>
<feature type="region of interest" description="Disordered" evidence="1">
    <location>
        <begin position="312"/>
        <end position="334"/>
    </location>
</feature>
<keyword evidence="3" id="KW-1185">Reference proteome</keyword>
<feature type="compositionally biased region" description="Polar residues" evidence="1">
    <location>
        <begin position="67"/>
        <end position="87"/>
    </location>
</feature>
<evidence type="ECO:0000256" key="1">
    <source>
        <dbReference type="SAM" id="MobiDB-lite"/>
    </source>
</evidence>
<evidence type="ECO:0000313" key="3">
    <source>
        <dbReference type="Proteomes" id="UP000729402"/>
    </source>
</evidence>
<dbReference type="Proteomes" id="UP000729402">
    <property type="component" value="Unassembled WGS sequence"/>
</dbReference>
<proteinExistence type="predicted"/>
<sequence length="334" mass="35929">MALTSSLAILPATEILKPNFFVGESSSASPHEEIRSLDGLGACGEQAWEDNLQDGRARAGLIGPDFSSLQGGPTAHSLSSVRATDGSNVIVKDAGDKGKEKLDDSSRGDAFNQGLEDSEHGGTEAGTTSEAHQYKHASAPEEDNSNSDKDGKVDILEFLEDLSDEEGERMNETSEGLEASENIKDNQTIIANVEDNMGKSSKVDVPEQGDNWVDHKGDLPQMGRAAQGSQDMSTKIPEEHVDDANKGVHKKRTKHHKFPPVAQRFSARIKRDGIPIQLKAQQRAGQLNDISGWALRNLSVKDVTCRQAELVRPGPPPAGMGHCSSLTADHSEHL</sequence>
<gene>
    <name evidence="2" type="ORF">GUJ93_ZPchr0002g24887</name>
</gene>
<organism evidence="2 3">
    <name type="scientific">Zizania palustris</name>
    <name type="common">Northern wild rice</name>
    <dbReference type="NCBI Taxonomy" id="103762"/>
    <lineage>
        <taxon>Eukaryota</taxon>
        <taxon>Viridiplantae</taxon>
        <taxon>Streptophyta</taxon>
        <taxon>Embryophyta</taxon>
        <taxon>Tracheophyta</taxon>
        <taxon>Spermatophyta</taxon>
        <taxon>Magnoliopsida</taxon>
        <taxon>Liliopsida</taxon>
        <taxon>Poales</taxon>
        <taxon>Poaceae</taxon>
        <taxon>BOP clade</taxon>
        <taxon>Oryzoideae</taxon>
        <taxon>Oryzeae</taxon>
        <taxon>Zizaniinae</taxon>
        <taxon>Zizania</taxon>
    </lineage>
</organism>
<feature type="region of interest" description="Disordered" evidence="1">
    <location>
        <begin position="160"/>
        <end position="179"/>
    </location>
</feature>
<dbReference type="AlphaFoldDB" id="A0A8J5S2J8"/>
<protein>
    <submittedName>
        <fullName evidence="2">Uncharacterized protein</fullName>
    </submittedName>
</protein>
<dbReference type="EMBL" id="JAAALK010000287">
    <property type="protein sequence ID" value="KAG8056903.1"/>
    <property type="molecule type" value="Genomic_DNA"/>
</dbReference>
<comment type="caution">
    <text evidence="2">The sequence shown here is derived from an EMBL/GenBank/DDBJ whole genome shotgun (WGS) entry which is preliminary data.</text>
</comment>
<feature type="compositionally biased region" description="Basic and acidic residues" evidence="1">
    <location>
        <begin position="93"/>
        <end position="107"/>
    </location>
</feature>
<evidence type="ECO:0000313" key="2">
    <source>
        <dbReference type="EMBL" id="KAG8056903.1"/>
    </source>
</evidence>
<accession>A0A8J5S2J8</accession>
<name>A0A8J5S2J8_ZIZPA</name>
<reference evidence="2" key="2">
    <citation type="submission" date="2021-02" db="EMBL/GenBank/DDBJ databases">
        <authorList>
            <person name="Kimball J.A."/>
            <person name="Haas M.W."/>
            <person name="Macchietto M."/>
            <person name="Kono T."/>
            <person name="Duquette J."/>
            <person name="Shao M."/>
        </authorList>
    </citation>
    <scope>NUCLEOTIDE SEQUENCE</scope>
    <source>
        <tissue evidence="2">Fresh leaf tissue</tissue>
    </source>
</reference>